<reference evidence="1 2" key="1">
    <citation type="submission" date="2024-01" db="EMBL/GenBank/DDBJ databases">
        <title>A draft genome for a cacao thread blight-causing isolate of Paramarasmius palmivorus.</title>
        <authorList>
            <person name="Baruah I.K."/>
            <person name="Bukari Y."/>
            <person name="Amoako-Attah I."/>
            <person name="Meinhardt L.W."/>
            <person name="Bailey B.A."/>
            <person name="Cohen S.P."/>
        </authorList>
    </citation>
    <scope>NUCLEOTIDE SEQUENCE [LARGE SCALE GENOMIC DNA]</scope>
    <source>
        <strain evidence="1 2">GH-12</strain>
    </source>
</reference>
<accession>A0AAW0DI82</accession>
<gene>
    <name evidence="1" type="ORF">VNI00_004613</name>
</gene>
<proteinExistence type="predicted"/>
<dbReference type="AlphaFoldDB" id="A0AAW0DI82"/>
<evidence type="ECO:0000313" key="2">
    <source>
        <dbReference type="Proteomes" id="UP001383192"/>
    </source>
</evidence>
<evidence type="ECO:0000313" key="1">
    <source>
        <dbReference type="EMBL" id="KAK7051634.1"/>
    </source>
</evidence>
<dbReference type="EMBL" id="JAYKXP010000012">
    <property type="protein sequence ID" value="KAK7051634.1"/>
    <property type="molecule type" value="Genomic_DNA"/>
</dbReference>
<protein>
    <submittedName>
        <fullName evidence="1">Uncharacterized protein</fullName>
    </submittedName>
</protein>
<sequence length="154" mass="16714">MHNGTRQKDSVHCVVDGQRNACANTRKQSAIPPESHQEQLTVSKSLSKSKTTIPTVPVVWILRICIKMVLQGLVATKFFVADPAIEMLRTGHQVVDERGFVLKIDSAPIAEPVKGCIAFVLAQSTPVVEVLVATAAVGARHYQEDGVEDGRKAM</sequence>
<name>A0AAW0DI82_9AGAR</name>
<organism evidence="1 2">
    <name type="scientific">Paramarasmius palmivorus</name>
    <dbReference type="NCBI Taxonomy" id="297713"/>
    <lineage>
        <taxon>Eukaryota</taxon>
        <taxon>Fungi</taxon>
        <taxon>Dikarya</taxon>
        <taxon>Basidiomycota</taxon>
        <taxon>Agaricomycotina</taxon>
        <taxon>Agaricomycetes</taxon>
        <taxon>Agaricomycetidae</taxon>
        <taxon>Agaricales</taxon>
        <taxon>Marasmiineae</taxon>
        <taxon>Marasmiaceae</taxon>
        <taxon>Paramarasmius</taxon>
    </lineage>
</organism>
<comment type="caution">
    <text evidence="1">The sequence shown here is derived from an EMBL/GenBank/DDBJ whole genome shotgun (WGS) entry which is preliminary data.</text>
</comment>
<keyword evidence="2" id="KW-1185">Reference proteome</keyword>
<dbReference type="Proteomes" id="UP001383192">
    <property type="component" value="Unassembled WGS sequence"/>
</dbReference>